<dbReference type="PANTHER" id="PTHR14523:SF1">
    <property type="entry name" value="HOMOLOGOUS RECOMBINATION OB-FOLD PROTEIN"/>
    <property type="match status" value="1"/>
</dbReference>
<evidence type="ECO:0000313" key="1">
    <source>
        <dbReference type="EMBL" id="PWA63509.1"/>
    </source>
</evidence>
<dbReference type="EMBL" id="PKPP01004627">
    <property type="protein sequence ID" value="PWA63509.1"/>
    <property type="molecule type" value="Genomic_DNA"/>
</dbReference>
<accession>A0A2U1MQJ0</accession>
<dbReference type="Proteomes" id="UP000245207">
    <property type="component" value="Unassembled WGS sequence"/>
</dbReference>
<dbReference type="PANTHER" id="PTHR14523">
    <property type="entry name" value="UNCHARACTERIZED PROTEIN C17ORF53 HOMOLOG"/>
    <property type="match status" value="1"/>
</dbReference>
<name>A0A2U1MQJ0_ARTAN</name>
<evidence type="ECO:0000313" key="2">
    <source>
        <dbReference type="Proteomes" id="UP000245207"/>
    </source>
</evidence>
<dbReference type="GO" id="GO:0000725">
    <property type="term" value="P:recombinational repair"/>
    <property type="evidence" value="ECO:0007669"/>
    <property type="project" value="InterPro"/>
</dbReference>
<comment type="caution">
    <text evidence="1">The sequence shown here is derived from an EMBL/GenBank/DDBJ whole genome shotgun (WGS) entry which is preliminary data.</text>
</comment>
<organism evidence="1 2">
    <name type="scientific">Artemisia annua</name>
    <name type="common">Sweet wormwood</name>
    <dbReference type="NCBI Taxonomy" id="35608"/>
    <lineage>
        <taxon>Eukaryota</taxon>
        <taxon>Viridiplantae</taxon>
        <taxon>Streptophyta</taxon>
        <taxon>Embryophyta</taxon>
        <taxon>Tracheophyta</taxon>
        <taxon>Spermatophyta</taxon>
        <taxon>Magnoliopsida</taxon>
        <taxon>eudicotyledons</taxon>
        <taxon>Gunneridae</taxon>
        <taxon>Pentapetalae</taxon>
        <taxon>asterids</taxon>
        <taxon>campanulids</taxon>
        <taxon>Asterales</taxon>
        <taxon>Asteraceae</taxon>
        <taxon>Asteroideae</taxon>
        <taxon>Anthemideae</taxon>
        <taxon>Artemisiinae</taxon>
        <taxon>Artemisia</taxon>
    </lineage>
</organism>
<keyword evidence="2" id="KW-1185">Reference proteome</keyword>
<dbReference type="AlphaFoldDB" id="A0A2U1MQJ0"/>
<sequence length="83" mass="9093">MWVRMRVSWVSVVEFVNANGGNVSGCLRDIKNFLKNGKLEQVVAICKSCTPNALGDLTLTLKNLSGTIFGTIYHKVLTEDGYG</sequence>
<dbReference type="InterPro" id="IPR028045">
    <property type="entry name" value="HROB"/>
</dbReference>
<dbReference type="OrthoDB" id="550780at2759"/>
<reference evidence="1 2" key="1">
    <citation type="journal article" date="2018" name="Mol. Plant">
        <title>The genome of Artemisia annua provides insight into the evolution of Asteraceae family and artemisinin biosynthesis.</title>
        <authorList>
            <person name="Shen Q."/>
            <person name="Zhang L."/>
            <person name="Liao Z."/>
            <person name="Wang S."/>
            <person name="Yan T."/>
            <person name="Shi P."/>
            <person name="Liu M."/>
            <person name="Fu X."/>
            <person name="Pan Q."/>
            <person name="Wang Y."/>
            <person name="Lv Z."/>
            <person name="Lu X."/>
            <person name="Zhang F."/>
            <person name="Jiang W."/>
            <person name="Ma Y."/>
            <person name="Chen M."/>
            <person name="Hao X."/>
            <person name="Li L."/>
            <person name="Tang Y."/>
            <person name="Lv G."/>
            <person name="Zhou Y."/>
            <person name="Sun X."/>
            <person name="Brodelius P.E."/>
            <person name="Rose J.K.C."/>
            <person name="Tang K."/>
        </authorList>
    </citation>
    <scope>NUCLEOTIDE SEQUENCE [LARGE SCALE GENOMIC DNA]</scope>
    <source>
        <strain evidence="2">cv. Huhao1</strain>
        <tissue evidence="1">Leaf</tissue>
    </source>
</reference>
<gene>
    <name evidence="1" type="ORF">CTI12_AA353370</name>
</gene>
<proteinExistence type="predicted"/>
<protein>
    <submittedName>
        <fullName evidence="1">Uncharacterized protein</fullName>
    </submittedName>
</protein>